<organism evidence="1 2">
    <name type="scientific">Pisolithus tinctorius Marx 270</name>
    <dbReference type="NCBI Taxonomy" id="870435"/>
    <lineage>
        <taxon>Eukaryota</taxon>
        <taxon>Fungi</taxon>
        <taxon>Dikarya</taxon>
        <taxon>Basidiomycota</taxon>
        <taxon>Agaricomycotina</taxon>
        <taxon>Agaricomycetes</taxon>
        <taxon>Agaricomycetidae</taxon>
        <taxon>Boletales</taxon>
        <taxon>Sclerodermatineae</taxon>
        <taxon>Pisolithaceae</taxon>
        <taxon>Pisolithus</taxon>
    </lineage>
</organism>
<reference evidence="2" key="2">
    <citation type="submission" date="2015-01" db="EMBL/GenBank/DDBJ databases">
        <title>Evolutionary Origins and Diversification of the Mycorrhizal Mutualists.</title>
        <authorList>
            <consortium name="DOE Joint Genome Institute"/>
            <consortium name="Mycorrhizal Genomics Consortium"/>
            <person name="Kohler A."/>
            <person name="Kuo A."/>
            <person name="Nagy L.G."/>
            <person name="Floudas D."/>
            <person name="Copeland A."/>
            <person name="Barry K.W."/>
            <person name="Cichocki N."/>
            <person name="Veneault-Fourrey C."/>
            <person name="LaButti K."/>
            <person name="Lindquist E.A."/>
            <person name="Lipzen A."/>
            <person name="Lundell T."/>
            <person name="Morin E."/>
            <person name="Murat C."/>
            <person name="Riley R."/>
            <person name="Ohm R."/>
            <person name="Sun H."/>
            <person name="Tunlid A."/>
            <person name="Henrissat B."/>
            <person name="Grigoriev I.V."/>
            <person name="Hibbett D.S."/>
            <person name="Martin F."/>
        </authorList>
    </citation>
    <scope>NUCLEOTIDE SEQUENCE [LARGE SCALE GENOMIC DNA]</scope>
    <source>
        <strain evidence="2">Marx 270</strain>
    </source>
</reference>
<protein>
    <submittedName>
        <fullName evidence="1">Uncharacterized protein</fullName>
    </submittedName>
</protein>
<sequence length="51" mass="5718">MIVYQEVDLVEPRLHLGGPSETVELCAYETELGHSGGPSETVKLRPHPFLW</sequence>
<accession>A0A0C3JIE0</accession>
<gene>
    <name evidence="1" type="ORF">M404DRAFT_1006126</name>
</gene>
<proteinExistence type="predicted"/>
<reference evidence="1 2" key="1">
    <citation type="submission" date="2014-04" db="EMBL/GenBank/DDBJ databases">
        <authorList>
            <consortium name="DOE Joint Genome Institute"/>
            <person name="Kuo A."/>
            <person name="Kohler A."/>
            <person name="Costa M.D."/>
            <person name="Nagy L.G."/>
            <person name="Floudas D."/>
            <person name="Copeland A."/>
            <person name="Barry K.W."/>
            <person name="Cichocki N."/>
            <person name="Veneault-Fourrey C."/>
            <person name="LaButti K."/>
            <person name="Lindquist E.A."/>
            <person name="Lipzen A."/>
            <person name="Lundell T."/>
            <person name="Morin E."/>
            <person name="Murat C."/>
            <person name="Sun H."/>
            <person name="Tunlid A."/>
            <person name="Henrissat B."/>
            <person name="Grigoriev I.V."/>
            <person name="Hibbett D.S."/>
            <person name="Martin F."/>
            <person name="Nordberg H.P."/>
            <person name="Cantor M.N."/>
            <person name="Hua S.X."/>
        </authorList>
    </citation>
    <scope>NUCLEOTIDE SEQUENCE [LARGE SCALE GENOMIC DNA]</scope>
    <source>
        <strain evidence="1 2">Marx 270</strain>
    </source>
</reference>
<evidence type="ECO:0000313" key="2">
    <source>
        <dbReference type="Proteomes" id="UP000054217"/>
    </source>
</evidence>
<dbReference type="AlphaFoldDB" id="A0A0C3JIE0"/>
<dbReference type="Proteomes" id="UP000054217">
    <property type="component" value="Unassembled WGS sequence"/>
</dbReference>
<dbReference type="InParanoid" id="A0A0C3JIE0"/>
<evidence type="ECO:0000313" key="1">
    <source>
        <dbReference type="EMBL" id="KIN97351.1"/>
    </source>
</evidence>
<dbReference type="HOGENOM" id="CLU_3107412_0_0_1"/>
<name>A0A0C3JIE0_PISTI</name>
<dbReference type="EMBL" id="KN832030">
    <property type="protein sequence ID" value="KIN97351.1"/>
    <property type="molecule type" value="Genomic_DNA"/>
</dbReference>
<keyword evidence="2" id="KW-1185">Reference proteome</keyword>